<comment type="caution">
    <text evidence="1">The sequence shown here is derived from an EMBL/GenBank/DDBJ whole genome shotgun (WGS) entry which is preliminary data.</text>
</comment>
<name>A0ABW2Q9P2_9MICO</name>
<gene>
    <name evidence="1" type="ORF">ACFQQL_13730</name>
</gene>
<protein>
    <recommendedName>
        <fullName evidence="3">DNA-binding protein</fullName>
    </recommendedName>
</protein>
<dbReference type="RefSeq" id="WP_382395282.1">
    <property type="nucleotide sequence ID" value="NZ_JBHTCQ010000002.1"/>
</dbReference>
<dbReference type="Proteomes" id="UP001596455">
    <property type="component" value="Unassembled WGS sequence"/>
</dbReference>
<evidence type="ECO:0008006" key="3">
    <source>
        <dbReference type="Google" id="ProtNLM"/>
    </source>
</evidence>
<dbReference type="EMBL" id="JBHTCQ010000002">
    <property type="protein sequence ID" value="MFC7406174.1"/>
    <property type="molecule type" value="Genomic_DNA"/>
</dbReference>
<organism evidence="1 2">
    <name type="scientific">Georgenia alba</name>
    <dbReference type="NCBI Taxonomy" id="2233858"/>
    <lineage>
        <taxon>Bacteria</taxon>
        <taxon>Bacillati</taxon>
        <taxon>Actinomycetota</taxon>
        <taxon>Actinomycetes</taxon>
        <taxon>Micrococcales</taxon>
        <taxon>Bogoriellaceae</taxon>
        <taxon>Georgenia</taxon>
    </lineage>
</organism>
<evidence type="ECO:0000313" key="2">
    <source>
        <dbReference type="Proteomes" id="UP001596455"/>
    </source>
</evidence>
<accession>A0ABW2Q9P2</accession>
<proteinExistence type="predicted"/>
<reference evidence="2" key="1">
    <citation type="journal article" date="2019" name="Int. J. Syst. Evol. Microbiol.">
        <title>The Global Catalogue of Microorganisms (GCM) 10K type strain sequencing project: providing services to taxonomists for standard genome sequencing and annotation.</title>
        <authorList>
            <consortium name="The Broad Institute Genomics Platform"/>
            <consortium name="The Broad Institute Genome Sequencing Center for Infectious Disease"/>
            <person name="Wu L."/>
            <person name="Ma J."/>
        </authorList>
    </citation>
    <scope>NUCLEOTIDE SEQUENCE [LARGE SCALE GENOMIC DNA]</scope>
    <source>
        <strain evidence="2">JCM 1490</strain>
    </source>
</reference>
<evidence type="ECO:0000313" key="1">
    <source>
        <dbReference type="EMBL" id="MFC7406174.1"/>
    </source>
</evidence>
<sequence>MFVVTADQHASRRRGDLVEDLLAGLEPWQREHRDAVVLPVERTVGDEVQVVLSEADAVVDLALRLCRTGEWAVGTGAGPVDEPLGSSARASSGVAFLHARAAVERARGRGEPAPVVVAGEDRSAAGDATAVLQLLAAVVRRRSAAGWEVAELLAGGTTQRTAAATLGISEQAVSQRVRSALLEEERRVRPVAAALLDRAAAAAADGKEDRT</sequence>
<keyword evidence="2" id="KW-1185">Reference proteome</keyword>